<accession>A0AAV2Q9V5</accession>
<dbReference type="AlphaFoldDB" id="A0AAV2Q9V5"/>
<dbReference type="Gene3D" id="3.80.10.10">
    <property type="entry name" value="Ribonuclease Inhibitor"/>
    <property type="match status" value="1"/>
</dbReference>
<evidence type="ECO:0000256" key="1">
    <source>
        <dbReference type="ARBA" id="ARBA00022737"/>
    </source>
</evidence>
<feature type="chain" id="PRO_5043629250" description="Disease resistance R13L4/SHOC-2-like LRR domain-containing protein" evidence="2">
    <location>
        <begin position="22"/>
        <end position="258"/>
    </location>
</feature>
<dbReference type="PANTHER" id="PTHR38926:SF5">
    <property type="entry name" value="F-BOX AND LEUCINE-RICH REPEAT PROTEIN 6"/>
    <property type="match status" value="1"/>
</dbReference>
<keyword evidence="2" id="KW-0732">Signal</keyword>
<feature type="domain" description="Disease resistance R13L4/SHOC-2-like LRR" evidence="3">
    <location>
        <begin position="29"/>
        <end position="229"/>
    </location>
</feature>
<protein>
    <recommendedName>
        <fullName evidence="3">Disease resistance R13L4/SHOC-2-like LRR domain-containing protein</fullName>
    </recommendedName>
</protein>
<sequence>MCQIFKICLLIMLEILKIVKNLRIFSANKCLNLNDTSFKELITVLPGLEKIFIESTELTGDYFDLLPEGLKELNINSCLRVSTENLHKVCRACKNLEILEIEILDIDKEFYEELGVNCTNLRSLKVFFPRSDVDVSKQIKSLSKLTKLTIFATTFELPNIADSVKNLEELHIHIRQETINMIDFSKFQQLKNVCLTFSPFRKQELMSLGKCRNLEHITIEGYYNTDQETIKKILKGCPKIKHVKCPKISIDIKFLDEI</sequence>
<dbReference type="SUPFAM" id="SSF52047">
    <property type="entry name" value="RNI-like"/>
    <property type="match status" value="1"/>
</dbReference>
<keyword evidence="5" id="KW-1185">Reference proteome</keyword>
<dbReference type="InterPro" id="IPR055414">
    <property type="entry name" value="LRR_R13L4/SHOC2-like"/>
</dbReference>
<reference evidence="4 5" key="1">
    <citation type="submission" date="2024-05" db="EMBL/GenBank/DDBJ databases">
        <authorList>
            <person name="Wallberg A."/>
        </authorList>
    </citation>
    <scope>NUCLEOTIDE SEQUENCE [LARGE SCALE GENOMIC DNA]</scope>
</reference>
<gene>
    <name evidence="4" type="ORF">MNOR_LOCUS9070</name>
</gene>
<keyword evidence="1" id="KW-0677">Repeat</keyword>
<comment type="caution">
    <text evidence="4">The sequence shown here is derived from an EMBL/GenBank/DDBJ whole genome shotgun (WGS) entry which is preliminary data.</text>
</comment>
<dbReference type="InterPro" id="IPR032675">
    <property type="entry name" value="LRR_dom_sf"/>
</dbReference>
<evidence type="ECO:0000313" key="5">
    <source>
        <dbReference type="Proteomes" id="UP001497623"/>
    </source>
</evidence>
<dbReference type="EMBL" id="CAXKWB010004307">
    <property type="protein sequence ID" value="CAL4073257.1"/>
    <property type="molecule type" value="Genomic_DNA"/>
</dbReference>
<dbReference type="Proteomes" id="UP001497623">
    <property type="component" value="Unassembled WGS sequence"/>
</dbReference>
<organism evidence="4 5">
    <name type="scientific">Meganyctiphanes norvegica</name>
    <name type="common">Northern krill</name>
    <name type="synonym">Thysanopoda norvegica</name>
    <dbReference type="NCBI Taxonomy" id="48144"/>
    <lineage>
        <taxon>Eukaryota</taxon>
        <taxon>Metazoa</taxon>
        <taxon>Ecdysozoa</taxon>
        <taxon>Arthropoda</taxon>
        <taxon>Crustacea</taxon>
        <taxon>Multicrustacea</taxon>
        <taxon>Malacostraca</taxon>
        <taxon>Eumalacostraca</taxon>
        <taxon>Eucarida</taxon>
        <taxon>Euphausiacea</taxon>
        <taxon>Euphausiidae</taxon>
        <taxon>Meganyctiphanes</taxon>
    </lineage>
</organism>
<name>A0AAV2Q9V5_MEGNR</name>
<evidence type="ECO:0000259" key="3">
    <source>
        <dbReference type="Pfam" id="PF23598"/>
    </source>
</evidence>
<evidence type="ECO:0000313" key="4">
    <source>
        <dbReference type="EMBL" id="CAL4073257.1"/>
    </source>
</evidence>
<feature type="signal peptide" evidence="2">
    <location>
        <begin position="1"/>
        <end position="21"/>
    </location>
</feature>
<proteinExistence type="predicted"/>
<dbReference type="PANTHER" id="PTHR38926">
    <property type="entry name" value="F-BOX DOMAIN CONTAINING PROTEIN, EXPRESSED"/>
    <property type="match status" value="1"/>
</dbReference>
<evidence type="ECO:0000256" key="2">
    <source>
        <dbReference type="SAM" id="SignalP"/>
    </source>
</evidence>
<dbReference type="Pfam" id="PF23598">
    <property type="entry name" value="LRR_14"/>
    <property type="match status" value="1"/>
</dbReference>